<dbReference type="AlphaFoldDB" id="A0A376BM22"/>
<dbReference type="OrthoDB" id="8611858at2"/>
<proteinExistence type="predicted"/>
<evidence type="ECO:0000313" key="1">
    <source>
        <dbReference type="EMBL" id="SSY70817.1"/>
    </source>
</evidence>
<accession>A0A376BM22</accession>
<reference evidence="1 2" key="1">
    <citation type="submission" date="2018-06" db="EMBL/GenBank/DDBJ databases">
        <authorList>
            <consortium name="Pathogen Informatics"/>
            <person name="Doyle S."/>
        </authorList>
    </citation>
    <scope>NUCLEOTIDE SEQUENCE [LARGE SCALE GENOMIC DNA]</scope>
    <source>
        <strain evidence="1 2">NCTC10283</strain>
    </source>
</reference>
<name>A0A376BM22_9NEIS</name>
<keyword evidence="2" id="KW-1185">Reference proteome</keyword>
<dbReference type="EMBL" id="UFSO01000002">
    <property type="protein sequence ID" value="SSY70817.1"/>
    <property type="molecule type" value="Genomic_DNA"/>
</dbReference>
<protein>
    <submittedName>
        <fullName evidence="1">Virulence-associated protein D</fullName>
    </submittedName>
</protein>
<dbReference type="STRING" id="1120980.GCA_000745955_01434"/>
<organism evidence="1 2">
    <name type="scientific">Alysiella crassa</name>
    <dbReference type="NCBI Taxonomy" id="153491"/>
    <lineage>
        <taxon>Bacteria</taxon>
        <taxon>Pseudomonadati</taxon>
        <taxon>Pseudomonadota</taxon>
        <taxon>Betaproteobacteria</taxon>
        <taxon>Neisseriales</taxon>
        <taxon>Neisseriaceae</taxon>
        <taxon>Alysiella</taxon>
    </lineage>
</organism>
<dbReference type="RefSeq" id="WP_034293093.1">
    <property type="nucleotide sequence ID" value="NZ_CP091519.2"/>
</dbReference>
<dbReference type="Proteomes" id="UP000254209">
    <property type="component" value="Unassembled WGS sequence"/>
</dbReference>
<dbReference type="Gene3D" id="3.30.70.240">
    <property type="match status" value="1"/>
</dbReference>
<sequence>MYGITFELDKSDLQMFYSQGASEAYAEIAQILQPFGFTGVGNTYLCKQGNLANMMAAVEALKKQSWFSSSVRNMETFRVAEWVDLTDFVRA</sequence>
<gene>
    <name evidence="1" type="primary">vapD_1</name>
    <name evidence="1" type="ORF">NCTC10283_00931</name>
</gene>
<evidence type="ECO:0000313" key="2">
    <source>
        <dbReference type="Proteomes" id="UP000254209"/>
    </source>
</evidence>